<keyword evidence="6" id="KW-1133">Transmembrane helix</keyword>
<dbReference type="InterPro" id="IPR003594">
    <property type="entry name" value="HATPase_dom"/>
</dbReference>
<feature type="domain" description="Response regulatory" evidence="8">
    <location>
        <begin position="660"/>
        <end position="776"/>
    </location>
</feature>
<dbReference type="CDD" id="cd00082">
    <property type="entry name" value="HisKA"/>
    <property type="match status" value="1"/>
</dbReference>
<dbReference type="InterPro" id="IPR011623">
    <property type="entry name" value="7TMR_DISM_rcpt_extracell_dom1"/>
</dbReference>
<dbReference type="SMART" id="SM00388">
    <property type="entry name" value="HisKA"/>
    <property type="match status" value="1"/>
</dbReference>
<dbReference type="Gene3D" id="3.40.50.2300">
    <property type="match status" value="1"/>
</dbReference>
<dbReference type="SMART" id="SM00387">
    <property type="entry name" value="HATPase_c"/>
    <property type="match status" value="1"/>
</dbReference>
<dbReference type="GO" id="GO:0000155">
    <property type="term" value="F:phosphorelay sensor kinase activity"/>
    <property type="evidence" value="ECO:0007669"/>
    <property type="project" value="InterPro"/>
</dbReference>
<dbReference type="SUPFAM" id="SSF55874">
    <property type="entry name" value="ATPase domain of HSP90 chaperone/DNA topoisomerase II/histidine kinase"/>
    <property type="match status" value="1"/>
</dbReference>
<organism evidence="9 10">
    <name type="scientific">Thiothrix lacustris</name>
    <dbReference type="NCBI Taxonomy" id="525917"/>
    <lineage>
        <taxon>Bacteria</taxon>
        <taxon>Pseudomonadati</taxon>
        <taxon>Pseudomonadota</taxon>
        <taxon>Gammaproteobacteria</taxon>
        <taxon>Thiotrichales</taxon>
        <taxon>Thiotrichaceae</taxon>
        <taxon>Thiothrix</taxon>
    </lineage>
</organism>
<feature type="modified residue" description="4-aspartylphosphate" evidence="5">
    <location>
        <position position="709"/>
    </location>
</feature>
<evidence type="ECO:0000313" key="10">
    <source>
        <dbReference type="Proteomes" id="UP000192491"/>
    </source>
</evidence>
<name>A0A1Y1Q9A6_9GAMM</name>
<dbReference type="FunFam" id="3.30.565.10:FF:000010">
    <property type="entry name" value="Sensor histidine kinase RcsC"/>
    <property type="match status" value="1"/>
</dbReference>
<sequence>MLKRIDVMKSHLTPLIAVIVCLLLWLMPTSVSAQPALSLLADPNRQLSIEQVSSAAYAERFQASGDTNAYNRLIYNTSAHVWWLRLEIDSQSHQNGYLRINTPTIAQLDAFIVDPSTQQIQRLGNLRKNGIGQRVPLLKLPSAAGSHYWVYLRASNQGLGIITLPVQFLSTDELTQQTARDYWFYGGILIGLLVLASYNLFLFGSLRNWSYLTLALFLLSLVLVLQRTHNVVPWLAPVANPDSFWFTACFQLLLISALQLWRQLIDSKHLLPVADKVFQVLLLLTASLMLFSGVSPYNTDKGNFLLSAASILFGFFYGILALREGLPIVRSFALGLFVFLGSALPITLWGVGLLAAANAQALIDIFNLGVLLTAILLSFTLAEHTRQLRIQAERAAAENQTKDAFLTTMSHELRTPMNSVMAATALLQQSPHLPAREQEYVTHMATASQHMLKLIDNILDMSRLKQITAIPRVETFHLPTLLDNLQQMLVVQATAKHLSLHIQQPDNQERYLQGDPQYLSQVLVNLLGNAIKFTERGKVELSIREVAGSSPDRVLLYFAVTDTGIGIAVEDQQRLFTPFTQLEDRRTRHHKGSGLGLAISQQLVTAMGGKLELDSTPEQGSRFFFTLEFPLDTPHTAAANNDSAPALGVAALHPPCDGNRILLVDDDAMNRFFGQQLLQQLGINATTADSGANAIEQLQHQNVDLVFMDVSMPGMDGYETTRRIRTDPRFVALPIIALTAHAIDGERERCLAAGMNDYLTKPFGQEQIHRILQQWIIKGGKGTHIAQLGNIL</sequence>
<dbReference type="Pfam" id="PF02518">
    <property type="entry name" value="HATPase_c"/>
    <property type="match status" value="1"/>
</dbReference>
<feature type="transmembrane region" description="Helical" evidence="6">
    <location>
        <begin position="361"/>
        <end position="382"/>
    </location>
</feature>
<keyword evidence="6" id="KW-0812">Transmembrane</keyword>
<feature type="domain" description="Histidine kinase" evidence="7">
    <location>
        <begin position="408"/>
        <end position="631"/>
    </location>
</feature>
<evidence type="ECO:0000256" key="6">
    <source>
        <dbReference type="SAM" id="Phobius"/>
    </source>
</evidence>
<dbReference type="Pfam" id="PF07695">
    <property type="entry name" value="7TMR-DISM_7TM"/>
    <property type="match status" value="1"/>
</dbReference>
<dbReference type="InterPro" id="IPR001789">
    <property type="entry name" value="Sig_transdc_resp-reg_receiver"/>
</dbReference>
<dbReference type="CDD" id="cd16922">
    <property type="entry name" value="HATPase_EvgS-ArcB-TorS-like"/>
    <property type="match status" value="1"/>
</dbReference>
<dbReference type="AlphaFoldDB" id="A0A1Y1Q9A6"/>
<dbReference type="Proteomes" id="UP000192491">
    <property type="component" value="Unassembled WGS sequence"/>
</dbReference>
<dbReference type="SUPFAM" id="SSF52172">
    <property type="entry name" value="CheY-like"/>
    <property type="match status" value="1"/>
</dbReference>
<dbReference type="Pfam" id="PF00512">
    <property type="entry name" value="HisKA"/>
    <property type="match status" value="1"/>
</dbReference>
<evidence type="ECO:0000256" key="4">
    <source>
        <dbReference type="ARBA" id="ARBA00023012"/>
    </source>
</evidence>
<dbReference type="InterPro" id="IPR011622">
    <property type="entry name" value="7TMR_DISM_rcpt_extracell_dom2"/>
</dbReference>
<evidence type="ECO:0000256" key="5">
    <source>
        <dbReference type="PROSITE-ProRule" id="PRU00169"/>
    </source>
</evidence>
<feature type="transmembrane region" description="Helical" evidence="6">
    <location>
        <begin position="334"/>
        <end position="355"/>
    </location>
</feature>
<evidence type="ECO:0000256" key="3">
    <source>
        <dbReference type="ARBA" id="ARBA00022553"/>
    </source>
</evidence>
<feature type="transmembrane region" description="Helical" evidence="6">
    <location>
        <begin position="245"/>
        <end position="265"/>
    </location>
</feature>
<keyword evidence="3 5" id="KW-0597">Phosphoprotein</keyword>
<keyword evidence="6" id="KW-0472">Membrane</keyword>
<dbReference type="InterPro" id="IPR004358">
    <property type="entry name" value="Sig_transdc_His_kin-like_C"/>
</dbReference>
<feature type="transmembrane region" description="Helical" evidence="6">
    <location>
        <begin position="277"/>
        <end position="298"/>
    </location>
</feature>
<dbReference type="Gene3D" id="3.30.565.10">
    <property type="entry name" value="Histidine kinase-like ATPase, C-terminal domain"/>
    <property type="match status" value="1"/>
</dbReference>
<evidence type="ECO:0000256" key="2">
    <source>
        <dbReference type="ARBA" id="ARBA00012438"/>
    </source>
</evidence>
<dbReference type="PROSITE" id="PS50109">
    <property type="entry name" value="HIS_KIN"/>
    <property type="match status" value="1"/>
</dbReference>
<dbReference type="InterPro" id="IPR003661">
    <property type="entry name" value="HisK_dim/P_dom"/>
</dbReference>
<dbReference type="EMBL" id="MTEJ01000665">
    <property type="protein sequence ID" value="OQX00268.1"/>
    <property type="molecule type" value="Genomic_DNA"/>
</dbReference>
<feature type="transmembrane region" description="Helical" evidence="6">
    <location>
        <begin position="182"/>
        <end position="202"/>
    </location>
</feature>
<dbReference type="Pfam" id="PF07696">
    <property type="entry name" value="7TMR-DISMED2"/>
    <property type="match status" value="1"/>
</dbReference>
<dbReference type="InterPro" id="IPR005467">
    <property type="entry name" value="His_kinase_dom"/>
</dbReference>
<dbReference type="CDD" id="cd17546">
    <property type="entry name" value="REC_hyHK_CKI1_RcsC-like"/>
    <property type="match status" value="1"/>
</dbReference>
<dbReference type="Gene3D" id="1.10.287.130">
    <property type="match status" value="1"/>
</dbReference>
<feature type="transmembrane region" description="Helical" evidence="6">
    <location>
        <begin position="304"/>
        <end position="322"/>
    </location>
</feature>
<proteinExistence type="predicted"/>
<dbReference type="PRINTS" id="PR00344">
    <property type="entry name" value="BCTRLSENSOR"/>
</dbReference>
<dbReference type="InterPro" id="IPR036890">
    <property type="entry name" value="HATPase_C_sf"/>
</dbReference>
<dbReference type="PROSITE" id="PS50110">
    <property type="entry name" value="RESPONSE_REGULATORY"/>
    <property type="match status" value="1"/>
</dbReference>
<dbReference type="Pfam" id="PF00072">
    <property type="entry name" value="Response_reg"/>
    <property type="match status" value="1"/>
</dbReference>
<dbReference type="InterPro" id="IPR011006">
    <property type="entry name" value="CheY-like_superfamily"/>
</dbReference>
<reference evidence="9 10" key="1">
    <citation type="submission" date="2017-01" db="EMBL/GenBank/DDBJ databases">
        <title>Novel large sulfur bacteria in the metagenomes of groundwater-fed chemosynthetic microbial mats in the Lake Huron basin.</title>
        <authorList>
            <person name="Sharrar A.M."/>
            <person name="Flood B.E."/>
            <person name="Bailey J.V."/>
            <person name="Jones D.S."/>
            <person name="Biddanda B."/>
            <person name="Ruberg S.A."/>
            <person name="Marcus D.N."/>
            <person name="Dick G.J."/>
        </authorList>
    </citation>
    <scope>NUCLEOTIDE SEQUENCE [LARGE SCALE GENOMIC DNA]</scope>
    <source>
        <strain evidence="9">A8</strain>
    </source>
</reference>
<protein>
    <recommendedName>
        <fullName evidence="2">histidine kinase</fullName>
        <ecNumber evidence="2">2.7.13.3</ecNumber>
    </recommendedName>
</protein>
<dbReference type="Gene3D" id="2.60.40.2380">
    <property type="match status" value="1"/>
</dbReference>
<gene>
    <name evidence="9" type="ORF">BWK73_49045</name>
</gene>
<comment type="catalytic activity">
    <reaction evidence="1">
        <text>ATP + protein L-histidine = ADP + protein N-phospho-L-histidine.</text>
        <dbReference type="EC" id="2.7.13.3"/>
    </reaction>
</comment>
<evidence type="ECO:0000256" key="1">
    <source>
        <dbReference type="ARBA" id="ARBA00000085"/>
    </source>
</evidence>
<comment type="caution">
    <text evidence="9">The sequence shown here is derived from an EMBL/GenBank/DDBJ whole genome shotgun (WGS) entry which is preliminary data.</text>
</comment>
<dbReference type="PANTHER" id="PTHR45339">
    <property type="entry name" value="HYBRID SIGNAL TRANSDUCTION HISTIDINE KINASE J"/>
    <property type="match status" value="1"/>
</dbReference>
<dbReference type="EC" id="2.7.13.3" evidence="2"/>
<evidence type="ECO:0000259" key="7">
    <source>
        <dbReference type="PROSITE" id="PS50109"/>
    </source>
</evidence>
<dbReference type="SMART" id="SM00448">
    <property type="entry name" value="REC"/>
    <property type="match status" value="1"/>
</dbReference>
<dbReference type="InterPro" id="IPR036097">
    <property type="entry name" value="HisK_dim/P_sf"/>
</dbReference>
<evidence type="ECO:0000259" key="8">
    <source>
        <dbReference type="PROSITE" id="PS50110"/>
    </source>
</evidence>
<dbReference type="SUPFAM" id="SSF47384">
    <property type="entry name" value="Homodimeric domain of signal transducing histidine kinase"/>
    <property type="match status" value="1"/>
</dbReference>
<keyword evidence="4" id="KW-0902">Two-component regulatory system</keyword>
<accession>A0A1Y1Q9A6</accession>
<evidence type="ECO:0000313" key="9">
    <source>
        <dbReference type="EMBL" id="OQX00268.1"/>
    </source>
</evidence>
<feature type="transmembrane region" description="Helical" evidence="6">
    <location>
        <begin position="209"/>
        <end position="225"/>
    </location>
</feature>
<dbReference type="PANTHER" id="PTHR45339:SF5">
    <property type="entry name" value="HISTIDINE KINASE"/>
    <property type="match status" value="1"/>
</dbReference>